<feature type="repeat" description="TPR" evidence="1">
    <location>
        <begin position="389"/>
        <end position="422"/>
    </location>
</feature>
<sequence length="836" mass="93470">MIHFRYFFKYLLLGILALTIAISQPCMILAEQVSKQTQQRQAEVLNHKGQRQLDLGQTAEAFETWQQATKLYEHLKDTEGITGTLINQNVALQAMGLHLRACKIVVRALKFDTEICATSLLEPANSTKRLLDAEINKLNPIPVHLLGLQNLGNVLRQLGKLSQSELVLRKTLSIAQQLDNFDISAILLSLNNTGKSLYQQARDKYSWIEEPVFQKETFNFIQKQALKLLNDYQSLINIPTAPIAIRLQAQLQRLSLLLDFQKWLMAESNSGNTQLAGIQTQINQQIQPSVNNILENAPAFSELPTSQSIYSKLNFANSLNQISDEQLHSVALQYAESALQMAKSTKNQRLMSNAFGTLGKLEKQPERSLYYLEEAMTLAQSIQAFDIAYEWQHELGLEYYKQGKYDKALKAYSAAINNLTQVRDNLLASNADLQFSFYEKVEPVYREYMRLLLSFSKPDLELVIQMNEQLQIAELENFLGCGKLDLVALSSFQKLPSTATIIHIIDIGNTIEVIVQSPDRSLHHNSVDAKLIKNPINNLLSILQSPRFSSRSEFDIIRHSQKLYNLLIAPIKTHLSSSGTLVFALDTSFQSLPMALLHDGNNYLVNQYNITETLGSKVQPSKSSSKKQLIALIAGLSKESPSFNDKNAPKGLRALPKVAVEVADIKKETNSSTVLLNEKFTSLQFQKELSKNDFPIVHISTHGQFSSSSDKTVFLAYDKAINILEFDSLLKGRFQSNKNAIELLVLSACQTAKGNKRSTLGIAGVAAQAGAESVIASLWLVDEGSTAILMQEFYEQLKNGLSKAEALRQAQLSLSANPQYTDPYFWAGFVLVGGWL</sequence>
<dbReference type="Pfam" id="PF12770">
    <property type="entry name" value="CHAT"/>
    <property type="match status" value="1"/>
</dbReference>
<evidence type="ECO:0000313" key="4">
    <source>
        <dbReference type="Proteomes" id="UP000222310"/>
    </source>
</evidence>
<protein>
    <recommendedName>
        <fullName evidence="2">CHAT domain-containing protein</fullName>
    </recommendedName>
</protein>
<evidence type="ECO:0000256" key="1">
    <source>
        <dbReference type="PROSITE-ProRule" id="PRU00339"/>
    </source>
</evidence>
<dbReference type="InterPro" id="IPR024983">
    <property type="entry name" value="CHAT_dom"/>
</dbReference>
<organism evidence="3 4">
    <name type="scientific">Nostoc linckia z8</name>
    <dbReference type="NCBI Taxonomy" id="1628746"/>
    <lineage>
        <taxon>Bacteria</taxon>
        <taxon>Bacillati</taxon>
        <taxon>Cyanobacteriota</taxon>
        <taxon>Cyanophyceae</taxon>
        <taxon>Nostocales</taxon>
        <taxon>Nostocaceae</taxon>
        <taxon>Nostoc</taxon>
    </lineage>
</organism>
<evidence type="ECO:0000259" key="2">
    <source>
        <dbReference type="Pfam" id="PF12770"/>
    </source>
</evidence>
<dbReference type="PROSITE" id="PS50005">
    <property type="entry name" value="TPR"/>
    <property type="match status" value="1"/>
</dbReference>
<reference evidence="3 4" key="1">
    <citation type="submission" date="2015-02" db="EMBL/GenBank/DDBJ databases">
        <title>Nostoc linckia genome annotation.</title>
        <authorList>
            <person name="Zhou Z."/>
        </authorList>
    </citation>
    <scope>NUCLEOTIDE SEQUENCE [LARGE SCALE GENOMIC DNA]</scope>
    <source>
        <strain evidence="4">z8</strain>
    </source>
</reference>
<comment type="caution">
    <text evidence="3">The sequence shown here is derived from an EMBL/GenBank/DDBJ whole genome shotgun (WGS) entry which is preliminary data.</text>
</comment>
<dbReference type="SMART" id="SM00028">
    <property type="entry name" value="TPR"/>
    <property type="match status" value="3"/>
</dbReference>
<dbReference type="PANTHER" id="PTHR10098:SF112">
    <property type="entry name" value="SLR0380 PROTEIN"/>
    <property type="match status" value="1"/>
</dbReference>
<dbReference type="SUPFAM" id="SSF48452">
    <property type="entry name" value="TPR-like"/>
    <property type="match status" value="2"/>
</dbReference>
<feature type="domain" description="CHAT" evidence="2">
    <location>
        <begin position="560"/>
        <end position="833"/>
    </location>
</feature>
<dbReference type="Gene3D" id="1.25.40.10">
    <property type="entry name" value="Tetratricopeptide repeat domain"/>
    <property type="match status" value="2"/>
</dbReference>
<dbReference type="InterPro" id="IPR011990">
    <property type="entry name" value="TPR-like_helical_dom_sf"/>
</dbReference>
<dbReference type="InterPro" id="IPR019734">
    <property type="entry name" value="TPR_rpt"/>
</dbReference>
<dbReference type="AlphaFoldDB" id="A0A9Q6EIV0"/>
<name>A0A9Q6EIV0_NOSLI</name>
<proteinExistence type="predicted"/>
<accession>A0A9Q6EIV0</accession>
<evidence type="ECO:0000313" key="3">
    <source>
        <dbReference type="EMBL" id="PHJ97562.1"/>
    </source>
</evidence>
<dbReference type="PANTHER" id="PTHR10098">
    <property type="entry name" value="RAPSYN-RELATED"/>
    <property type="match status" value="1"/>
</dbReference>
<keyword evidence="1" id="KW-0802">TPR repeat</keyword>
<dbReference type="Proteomes" id="UP000222310">
    <property type="component" value="Unassembled WGS sequence"/>
</dbReference>
<gene>
    <name evidence="3" type="ORF">VF08_28400</name>
</gene>
<dbReference type="EMBL" id="LAHD01000112">
    <property type="protein sequence ID" value="PHJ97562.1"/>
    <property type="molecule type" value="Genomic_DNA"/>
</dbReference>